<reference evidence="2 3" key="1">
    <citation type="submission" date="2018-03" db="EMBL/GenBank/DDBJ databases">
        <title>Adhaeribacter sp. HMF7605 Genome sequencing and assembly.</title>
        <authorList>
            <person name="Kang H."/>
            <person name="Kang J."/>
            <person name="Cha I."/>
            <person name="Kim H."/>
            <person name="Joh K."/>
        </authorList>
    </citation>
    <scope>NUCLEOTIDE SEQUENCE [LARGE SCALE GENOMIC DNA]</scope>
    <source>
        <strain evidence="2 3">HMF7605</strain>
    </source>
</reference>
<dbReference type="OrthoDB" id="9785845at2"/>
<accession>A0A2T2YJ35</accession>
<organism evidence="2 3">
    <name type="scientific">Adhaeribacter arboris</name>
    <dbReference type="NCBI Taxonomy" id="2072846"/>
    <lineage>
        <taxon>Bacteria</taxon>
        <taxon>Pseudomonadati</taxon>
        <taxon>Bacteroidota</taxon>
        <taxon>Cytophagia</taxon>
        <taxon>Cytophagales</taxon>
        <taxon>Hymenobacteraceae</taxon>
        <taxon>Adhaeribacter</taxon>
    </lineage>
</organism>
<dbReference type="InterPro" id="IPR001509">
    <property type="entry name" value="Epimerase_deHydtase"/>
</dbReference>
<keyword evidence="3" id="KW-1185">Reference proteome</keyword>
<name>A0A2T2YJ35_9BACT</name>
<dbReference type="Gene3D" id="3.40.50.720">
    <property type="entry name" value="NAD(P)-binding Rossmann-like Domain"/>
    <property type="match status" value="1"/>
</dbReference>
<feature type="domain" description="NAD-dependent epimerase/dehydratase" evidence="1">
    <location>
        <begin position="29"/>
        <end position="196"/>
    </location>
</feature>
<dbReference type="AlphaFoldDB" id="A0A2T2YJ35"/>
<dbReference type="InterPro" id="IPR036291">
    <property type="entry name" value="NAD(P)-bd_dom_sf"/>
</dbReference>
<sequence length="338" mass="37638">MNDLQLLEQEYLKPSPALIADMYDLEGDIILLGVGGKMGPSMARLAKQAVDLAGVKKRIIGVSRFSDPQTRTELEADGIETYAADLLNEKQLAELPEALNILYLAGHKFGTTGKEAFTWAMNAYLPGRVAERYKNSRIVAFSTGNVYPFSPVSSGGLSEDQPTGPVGEYGQSCLGRERIFQYFSDKYQIPLLIYRLNYAIDFRYGILLEVAKAVKEQRPIDLTTGNVNVIWQGDANEIALRALKHCSVPAKILNVTGPETVSIQWLAEQFGWLLGKEPIFMNEVQPTALLSNASEAHRLFGYPRVTLRQMIDLTVTWLQGGGKIYNKPTHFQERTGKF</sequence>
<dbReference type="RefSeq" id="WP_106931703.1">
    <property type="nucleotide sequence ID" value="NZ_PYFT01000001.1"/>
</dbReference>
<dbReference type="EMBL" id="PYFT01000001">
    <property type="protein sequence ID" value="PSR55523.1"/>
    <property type="molecule type" value="Genomic_DNA"/>
</dbReference>
<dbReference type="Proteomes" id="UP000240357">
    <property type="component" value="Unassembled WGS sequence"/>
</dbReference>
<dbReference type="Pfam" id="PF01370">
    <property type="entry name" value="Epimerase"/>
    <property type="match status" value="1"/>
</dbReference>
<proteinExistence type="predicted"/>
<gene>
    <name evidence="2" type="ORF">AHMF7605_19430</name>
</gene>
<evidence type="ECO:0000313" key="3">
    <source>
        <dbReference type="Proteomes" id="UP000240357"/>
    </source>
</evidence>
<evidence type="ECO:0000259" key="1">
    <source>
        <dbReference type="Pfam" id="PF01370"/>
    </source>
</evidence>
<protein>
    <submittedName>
        <fullName evidence="2">Epimerase</fullName>
    </submittedName>
</protein>
<dbReference type="SUPFAM" id="SSF51735">
    <property type="entry name" value="NAD(P)-binding Rossmann-fold domains"/>
    <property type="match status" value="1"/>
</dbReference>
<evidence type="ECO:0000313" key="2">
    <source>
        <dbReference type="EMBL" id="PSR55523.1"/>
    </source>
</evidence>
<comment type="caution">
    <text evidence="2">The sequence shown here is derived from an EMBL/GenBank/DDBJ whole genome shotgun (WGS) entry which is preliminary data.</text>
</comment>